<protein>
    <submittedName>
        <fullName evidence="1">Uncharacterized protein</fullName>
    </submittedName>
</protein>
<organism evidence="1 2">
    <name type="scientific">Henriciella pelagia</name>
    <dbReference type="NCBI Taxonomy" id="1977912"/>
    <lineage>
        <taxon>Bacteria</taxon>
        <taxon>Pseudomonadati</taxon>
        <taxon>Pseudomonadota</taxon>
        <taxon>Alphaproteobacteria</taxon>
        <taxon>Hyphomonadales</taxon>
        <taxon>Hyphomonadaceae</taxon>
        <taxon>Henriciella</taxon>
    </lineage>
</organism>
<sequence>MAALVLLVAVTVISFAGGVHVEAGGVEMTLKASMEKGVQLVFAAAT</sequence>
<name>A0ABQ1JM02_9PROT</name>
<dbReference type="EMBL" id="BMKF01000002">
    <property type="protein sequence ID" value="GGB69666.1"/>
    <property type="molecule type" value="Genomic_DNA"/>
</dbReference>
<keyword evidence="2" id="KW-1185">Reference proteome</keyword>
<dbReference type="RefSeq" id="WP_158084553.1">
    <property type="nucleotide sequence ID" value="NZ_BMKF01000002.1"/>
</dbReference>
<accession>A0ABQ1JM02</accession>
<comment type="caution">
    <text evidence="1">The sequence shown here is derived from an EMBL/GenBank/DDBJ whole genome shotgun (WGS) entry which is preliminary data.</text>
</comment>
<evidence type="ECO:0000313" key="2">
    <source>
        <dbReference type="Proteomes" id="UP000628854"/>
    </source>
</evidence>
<gene>
    <name evidence="1" type="ORF">GCM10011503_17880</name>
</gene>
<proteinExistence type="predicted"/>
<dbReference type="Proteomes" id="UP000628854">
    <property type="component" value="Unassembled WGS sequence"/>
</dbReference>
<reference evidence="2" key="1">
    <citation type="journal article" date="2019" name="Int. J. Syst. Evol. Microbiol.">
        <title>The Global Catalogue of Microorganisms (GCM) 10K type strain sequencing project: providing services to taxonomists for standard genome sequencing and annotation.</title>
        <authorList>
            <consortium name="The Broad Institute Genomics Platform"/>
            <consortium name="The Broad Institute Genome Sequencing Center for Infectious Disease"/>
            <person name="Wu L."/>
            <person name="Ma J."/>
        </authorList>
    </citation>
    <scope>NUCLEOTIDE SEQUENCE [LARGE SCALE GENOMIC DNA]</scope>
    <source>
        <strain evidence="2">CGMCC 1.15928</strain>
    </source>
</reference>
<evidence type="ECO:0000313" key="1">
    <source>
        <dbReference type="EMBL" id="GGB69666.1"/>
    </source>
</evidence>